<gene>
    <name evidence="6" type="ORF">CINS_0387</name>
</gene>
<accession>A0A0A8H045</accession>
<comment type="similarity">
    <text evidence="2">Belongs to the succinate dehydrogenase/fumarate reductase iron-sulfur protein family.</text>
</comment>
<evidence type="ECO:0000256" key="2">
    <source>
        <dbReference type="ARBA" id="ARBA00009433"/>
    </source>
</evidence>
<dbReference type="GO" id="GO:0051536">
    <property type="term" value="F:iron-sulfur cluster binding"/>
    <property type="evidence" value="ECO:0007669"/>
    <property type="project" value="InterPro"/>
</dbReference>
<dbReference type="EMBL" id="CP007770">
    <property type="protein sequence ID" value="AJC87386.1"/>
    <property type="molecule type" value="Genomic_DNA"/>
</dbReference>
<dbReference type="InterPro" id="IPR025192">
    <property type="entry name" value="Succ_DH/fum_Rdtase_N"/>
</dbReference>
<dbReference type="InterPro" id="IPR012675">
    <property type="entry name" value="Beta-grasp_dom_sf"/>
</dbReference>
<dbReference type="STRING" id="1031564.CINS_0387"/>
<name>A0A0A8H045_9BACT</name>
<organism evidence="6 7">
    <name type="scientific">Campylobacter insulaenigrae NCTC 12927</name>
    <dbReference type="NCBI Taxonomy" id="1031564"/>
    <lineage>
        <taxon>Bacteria</taxon>
        <taxon>Pseudomonadati</taxon>
        <taxon>Campylobacterota</taxon>
        <taxon>Epsilonproteobacteria</taxon>
        <taxon>Campylobacterales</taxon>
        <taxon>Campylobacteraceae</taxon>
        <taxon>Campylobacter</taxon>
    </lineage>
</organism>
<sequence>MKIILRIFRFDKNSDYLAYYKPYIYESNDFQSIYDLLLQIKKDDIYFDFENNSESCIKVNQIAIRQRRNLKNIIDEFGTELIIEPLDTKRAIKDLIIDKSDFYEKFKLFEGLVDTHDIELYKQYDFLYYTSETREFLPQYLGGSFFIFAYKMLLKYPEKTPHFLKLVADEEKGIYYHTSFKNFISSNESDYEAYIKELKILLVKAGYTRSIF</sequence>
<comment type="cofactor">
    <cofactor evidence="1">
        <name>[3Fe-4S] cluster</name>
        <dbReference type="ChEBI" id="CHEBI:21137"/>
    </cofactor>
</comment>
<proteinExistence type="inferred from homology"/>
<dbReference type="InterPro" id="IPR036010">
    <property type="entry name" value="2Fe-2S_ferredoxin-like_sf"/>
</dbReference>
<evidence type="ECO:0000259" key="4">
    <source>
        <dbReference type="Pfam" id="PF13085"/>
    </source>
</evidence>
<dbReference type="HOGENOM" id="CLU_094528_0_0_7"/>
<dbReference type="Gene3D" id="1.10.1060.20">
    <property type="match status" value="1"/>
</dbReference>
<evidence type="ECO:0000256" key="3">
    <source>
        <dbReference type="ARBA" id="ARBA00034078"/>
    </source>
</evidence>
<dbReference type="KEGG" id="cis:CINS_0387"/>
<evidence type="ECO:0000259" key="5">
    <source>
        <dbReference type="Pfam" id="PF18712"/>
    </source>
</evidence>
<comment type="cofactor">
    <cofactor evidence="3">
        <name>[2Fe-2S] cluster</name>
        <dbReference type="ChEBI" id="CHEBI:190135"/>
    </cofactor>
</comment>
<dbReference type="GeneID" id="74431201"/>
<feature type="domain" description="DUF5644" evidence="5">
    <location>
        <begin position="133"/>
        <end position="203"/>
    </location>
</feature>
<dbReference type="SUPFAM" id="SSF54292">
    <property type="entry name" value="2Fe-2S ferredoxin-like"/>
    <property type="match status" value="1"/>
</dbReference>
<dbReference type="RefSeq" id="WP_052251943.1">
    <property type="nucleotide sequence ID" value="NZ_CP007770.1"/>
</dbReference>
<dbReference type="InterPro" id="IPR041543">
    <property type="entry name" value="DUF5644"/>
</dbReference>
<dbReference type="AlphaFoldDB" id="A0A0A8H045"/>
<dbReference type="Pfam" id="PF18712">
    <property type="entry name" value="DUF5644"/>
    <property type="match status" value="1"/>
</dbReference>
<dbReference type="Gene3D" id="3.10.20.30">
    <property type="match status" value="1"/>
</dbReference>
<protein>
    <submittedName>
        <fullName evidence="6">Uncharacterized protein</fullName>
    </submittedName>
</protein>
<evidence type="ECO:0000256" key="1">
    <source>
        <dbReference type="ARBA" id="ARBA00001927"/>
    </source>
</evidence>
<dbReference type="Proteomes" id="UP000031163">
    <property type="component" value="Chromosome"/>
</dbReference>
<reference evidence="6 7" key="1">
    <citation type="journal article" date="2014" name="Genome Biol. Evol.">
        <title>Comparative Genomics of the Campylobacter lari Group.</title>
        <authorList>
            <person name="Miller W.G."/>
            <person name="Yee E."/>
            <person name="Chapman M.H."/>
            <person name="Smith T.P."/>
            <person name="Bono J.L."/>
            <person name="Huynh S."/>
            <person name="Parker C.T."/>
            <person name="Vandamme P."/>
            <person name="Luong K."/>
            <person name="Korlach J."/>
        </authorList>
    </citation>
    <scope>NUCLEOTIDE SEQUENCE [LARGE SCALE GENOMIC DNA]</scope>
    <source>
        <strain evidence="6 7">NCTC 12927</strain>
    </source>
</reference>
<feature type="domain" description="Succinate dehydogenase/fumarate reductase N-terminal" evidence="4">
    <location>
        <begin position="5"/>
        <end position="103"/>
    </location>
</feature>
<dbReference type="Pfam" id="PF13085">
    <property type="entry name" value="Fer2_3"/>
    <property type="match status" value="1"/>
</dbReference>
<evidence type="ECO:0000313" key="7">
    <source>
        <dbReference type="Proteomes" id="UP000031163"/>
    </source>
</evidence>
<evidence type="ECO:0000313" key="6">
    <source>
        <dbReference type="EMBL" id="AJC87386.1"/>
    </source>
</evidence>